<protein>
    <submittedName>
        <fullName evidence="2">Uncharacterized protein</fullName>
    </submittedName>
</protein>
<keyword evidence="1" id="KW-0812">Transmembrane</keyword>
<gene>
    <name evidence="2" type="ORF">DILT_LOCUS18228</name>
</gene>
<dbReference type="EMBL" id="UYRU01098478">
    <property type="protein sequence ID" value="VDN40387.1"/>
    <property type="molecule type" value="Genomic_DNA"/>
</dbReference>
<reference evidence="2 3" key="1">
    <citation type="submission" date="2018-11" db="EMBL/GenBank/DDBJ databases">
        <authorList>
            <consortium name="Pathogen Informatics"/>
        </authorList>
    </citation>
    <scope>NUCLEOTIDE SEQUENCE [LARGE SCALE GENOMIC DNA]</scope>
</reference>
<sequence>MAYGLLQCLDHLLVIYTFLPLRCLVTYLTLVLFVLRSVFGLLIPSIRLVVAPPPPALRSSCFVYSHLKVPYNNF</sequence>
<evidence type="ECO:0000256" key="1">
    <source>
        <dbReference type="SAM" id="Phobius"/>
    </source>
</evidence>
<feature type="transmembrane region" description="Helical" evidence="1">
    <location>
        <begin position="12"/>
        <end position="35"/>
    </location>
</feature>
<keyword evidence="1" id="KW-0472">Membrane</keyword>
<keyword evidence="1" id="KW-1133">Transmembrane helix</keyword>
<accession>A0A3P7P559</accession>
<dbReference type="AlphaFoldDB" id="A0A3P7P559"/>
<name>A0A3P7P559_DIBLA</name>
<proteinExistence type="predicted"/>
<keyword evidence="3" id="KW-1185">Reference proteome</keyword>
<evidence type="ECO:0000313" key="2">
    <source>
        <dbReference type="EMBL" id="VDN40387.1"/>
    </source>
</evidence>
<evidence type="ECO:0000313" key="3">
    <source>
        <dbReference type="Proteomes" id="UP000281553"/>
    </source>
</evidence>
<dbReference type="Proteomes" id="UP000281553">
    <property type="component" value="Unassembled WGS sequence"/>
</dbReference>
<organism evidence="2 3">
    <name type="scientific">Dibothriocephalus latus</name>
    <name type="common">Fish tapeworm</name>
    <name type="synonym">Diphyllobothrium latum</name>
    <dbReference type="NCBI Taxonomy" id="60516"/>
    <lineage>
        <taxon>Eukaryota</taxon>
        <taxon>Metazoa</taxon>
        <taxon>Spiralia</taxon>
        <taxon>Lophotrochozoa</taxon>
        <taxon>Platyhelminthes</taxon>
        <taxon>Cestoda</taxon>
        <taxon>Eucestoda</taxon>
        <taxon>Diphyllobothriidea</taxon>
        <taxon>Diphyllobothriidae</taxon>
        <taxon>Dibothriocephalus</taxon>
    </lineage>
</organism>